<gene>
    <name evidence="1" type="ORF">JM18_007068</name>
</gene>
<name>A0A921V5E4_9STRA</name>
<dbReference type="AlphaFoldDB" id="A0A921V5E4"/>
<protein>
    <submittedName>
        <fullName evidence="1">Uncharacterized protein</fullName>
    </submittedName>
</protein>
<reference evidence="1" key="1">
    <citation type="journal article" date="2015" name="Genom Data">
        <title>Genome sequences of six Phytophthora species associated with forests in New Zealand.</title>
        <authorList>
            <person name="Studholme D.J."/>
            <person name="McDougal R.L."/>
            <person name="Sambles C."/>
            <person name="Hansen E."/>
            <person name="Hardy G."/>
            <person name="Grant M."/>
            <person name="Ganley R.J."/>
            <person name="Williams N.M."/>
        </authorList>
    </citation>
    <scope>NUCLEOTIDE SEQUENCE</scope>
    <source>
        <strain evidence="1">NZFS 3630</strain>
    </source>
</reference>
<sequence>MQDGNSARELLRASATDADAVRQYLQSIDTDELNGLLDGIAPRDVKGKNQCKNESEFLVQDDWLPLVHLLVQCESTRLLAASRIVQVLRRGAPSELESMQLLAEINLGYACALDELQESRCQPKAQYAVRRRKLLEEIDTVLEIVFSFLSEVVEEAKSVNAKVLAQLLGLVPYFLGMLSELCGSNGDNRASSENLAKLLELPWKCQTVPSLLDVLVDDASLMPRESWQQLQETVARMVMSSPEMASETMNPIIRTCILVANVTGNHKWVGIARYLLRQLPLHLRQEAEFNFQMSNSVEEGNAGVSSKSSVALLLLQAIFQTAPETRSEVLSYLFERSQKPGQRKVGEGIAVCVVYRLVLYPE</sequence>
<comment type="caution">
    <text evidence="1">The sequence shown here is derived from an EMBL/GenBank/DDBJ whole genome shotgun (WGS) entry which is preliminary data.</text>
</comment>
<dbReference type="EMBL" id="JPWU03000287">
    <property type="protein sequence ID" value="KAG2520516.1"/>
    <property type="molecule type" value="Genomic_DNA"/>
</dbReference>
<evidence type="ECO:0000313" key="1">
    <source>
        <dbReference type="EMBL" id="KAG2520516.1"/>
    </source>
</evidence>
<organism evidence="1 2">
    <name type="scientific">Phytophthora kernoviae</name>
    <dbReference type="NCBI Taxonomy" id="325452"/>
    <lineage>
        <taxon>Eukaryota</taxon>
        <taxon>Sar</taxon>
        <taxon>Stramenopiles</taxon>
        <taxon>Oomycota</taxon>
        <taxon>Peronosporomycetes</taxon>
        <taxon>Peronosporales</taxon>
        <taxon>Peronosporaceae</taxon>
        <taxon>Phytophthora</taxon>
    </lineage>
</organism>
<accession>A0A921V5E4</accession>
<dbReference type="Proteomes" id="UP000792063">
    <property type="component" value="Unassembled WGS sequence"/>
</dbReference>
<reference evidence="1" key="2">
    <citation type="submission" date="2020-06" db="EMBL/GenBank/DDBJ databases">
        <authorList>
            <person name="Studholme D.J."/>
        </authorList>
    </citation>
    <scope>NUCLEOTIDE SEQUENCE</scope>
    <source>
        <strain evidence="1">NZFS 3630</strain>
    </source>
</reference>
<evidence type="ECO:0000313" key="2">
    <source>
        <dbReference type="Proteomes" id="UP000792063"/>
    </source>
</evidence>
<proteinExistence type="predicted"/>